<evidence type="ECO:0000256" key="4">
    <source>
        <dbReference type="ARBA" id="ARBA00022801"/>
    </source>
</evidence>
<dbReference type="GO" id="GO:0005829">
    <property type="term" value="C:cytosol"/>
    <property type="evidence" value="ECO:0007669"/>
    <property type="project" value="TreeGrafter"/>
</dbReference>
<gene>
    <name evidence="7" type="primary">mtnN</name>
    <name evidence="7" type="ORF">ACHINZ_5510</name>
</gene>
<dbReference type="InterPro" id="IPR035994">
    <property type="entry name" value="Nucleoside_phosphorylase_sf"/>
</dbReference>
<reference evidence="7" key="2">
    <citation type="submission" date="2023-10" db="EMBL/GenBank/DDBJ databases">
        <authorList>
            <person name="Koga R."/>
            <person name="Fukatsu T."/>
        </authorList>
    </citation>
    <scope>NUCLEOTIDE SEQUENCE</scope>
    <source>
        <strain evidence="7">Kw-01</strain>
    </source>
</reference>
<dbReference type="NCBIfam" id="TIGR01704">
    <property type="entry name" value="MTA_SAH-Nsdase"/>
    <property type="match status" value="1"/>
</dbReference>
<dbReference type="InterPro" id="IPR010049">
    <property type="entry name" value="MTA_SAH_Nsdase"/>
</dbReference>
<reference evidence="7" key="1">
    <citation type="journal article" date="2023" name="Front. Microbiol.">
        <title>Genome analysis of Candidatus Aschnera chinzeii, the bacterial endosymbiont of the blood-sucking bat fly Penicillidia jenynsii (Insecta: Diptera: Nycteribiidae).</title>
        <authorList>
            <person name="Koga R."/>
            <person name="Moriyama M."/>
            <person name="Nozaki T."/>
            <person name="Fukatsu T."/>
        </authorList>
    </citation>
    <scope>NUCLEOTIDE SEQUENCE</scope>
    <source>
        <strain evidence="7">Kw-01</strain>
    </source>
</reference>
<dbReference type="PANTHER" id="PTHR46832:SF1">
    <property type="entry name" value="5'-METHYLTHIOADENOSINE_S-ADENOSYLHOMOCYSTEINE NUCLEOSIDASE"/>
    <property type="match status" value="1"/>
</dbReference>
<keyword evidence="3" id="KW-0028">Amino-acid biosynthesis</keyword>
<evidence type="ECO:0000256" key="1">
    <source>
        <dbReference type="ARBA" id="ARBA00004945"/>
    </source>
</evidence>
<dbReference type="NCBIfam" id="NF004079">
    <property type="entry name" value="PRK05584.1"/>
    <property type="match status" value="1"/>
</dbReference>
<dbReference type="EC" id="3.2.2.9" evidence="2"/>
<dbReference type="Gene3D" id="3.40.50.1580">
    <property type="entry name" value="Nucleoside phosphorylase domain"/>
    <property type="match status" value="1"/>
</dbReference>
<proteinExistence type="predicted"/>
<dbReference type="GO" id="GO:0008782">
    <property type="term" value="F:adenosylhomocysteine nucleosidase activity"/>
    <property type="evidence" value="ECO:0007669"/>
    <property type="project" value="UniProtKB-EC"/>
</dbReference>
<dbReference type="CDD" id="cd09008">
    <property type="entry name" value="MTAN"/>
    <property type="match status" value="1"/>
</dbReference>
<dbReference type="GO" id="GO:0008930">
    <property type="term" value="F:methylthioadenosine nucleosidase activity"/>
    <property type="evidence" value="ECO:0007669"/>
    <property type="project" value="InterPro"/>
</dbReference>
<sequence length="233" mass="26172">MKIAIIGAMKDEINLLDNIITNKIYSYIGNYQIIYGKCNNFHIALLLSGIGKVSAAISTTILIEKFSPTVIINVGCAGSLTSKLKIGDIAISTHTCYYDVDLSIFGYHLGQVPECPLLFNANAKLVKLIQLCIQKLQYNYLTGTICTGDKFLIDINNTRYINKMNIIPIAVDMEGAAISHVCYRFNIPFIVLRVISDVVNTNSYLLFKQQIKLINIKIFNIIKMFLSNNHFYI</sequence>
<name>A0AAT9G566_9ENTR</name>
<evidence type="ECO:0000256" key="2">
    <source>
        <dbReference type="ARBA" id="ARBA00011974"/>
    </source>
</evidence>
<dbReference type="GO" id="GO:0019284">
    <property type="term" value="P:L-methionine salvage from S-adenosylmethionine"/>
    <property type="evidence" value="ECO:0007669"/>
    <property type="project" value="TreeGrafter"/>
</dbReference>
<dbReference type="InterPro" id="IPR000845">
    <property type="entry name" value="Nucleoside_phosphorylase_d"/>
</dbReference>
<dbReference type="GO" id="GO:0019509">
    <property type="term" value="P:L-methionine salvage from methylthioadenosine"/>
    <property type="evidence" value="ECO:0007669"/>
    <property type="project" value="InterPro"/>
</dbReference>
<dbReference type="GO" id="GO:0009164">
    <property type="term" value="P:nucleoside catabolic process"/>
    <property type="evidence" value="ECO:0007669"/>
    <property type="project" value="InterPro"/>
</dbReference>
<dbReference type="PANTHER" id="PTHR46832">
    <property type="entry name" value="5'-METHYLTHIOADENOSINE/S-ADENOSYLHOMOCYSTEINE NUCLEOSIDASE"/>
    <property type="match status" value="1"/>
</dbReference>
<dbReference type="SUPFAM" id="SSF53167">
    <property type="entry name" value="Purine and uridine phosphorylases"/>
    <property type="match status" value="1"/>
</dbReference>
<dbReference type="AlphaFoldDB" id="A0AAT9G566"/>
<keyword evidence="5" id="KW-0486">Methionine biosynthesis</keyword>
<feature type="domain" description="Nucleoside phosphorylase" evidence="6">
    <location>
        <begin position="2"/>
        <end position="220"/>
    </location>
</feature>
<dbReference type="Pfam" id="PF01048">
    <property type="entry name" value="PNP_UDP_1"/>
    <property type="match status" value="1"/>
</dbReference>
<evidence type="ECO:0000256" key="3">
    <source>
        <dbReference type="ARBA" id="ARBA00022605"/>
    </source>
</evidence>
<dbReference type="EMBL" id="AP028961">
    <property type="protein sequence ID" value="BET44876.1"/>
    <property type="molecule type" value="Genomic_DNA"/>
</dbReference>
<evidence type="ECO:0000256" key="5">
    <source>
        <dbReference type="ARBA" id="ARBA00023167"/>
    </source>
</evidence>
<organism evidence="7">
    <name type="scientific">Candidatus Aschnera chinzeii</name>
    <dbReference type="NCBI Taxonomy" id="1485666"/>
    <lineage>
        <taxon>Bacteria</taxon>
        <taxon>Pseudomonadati</taxon>
        <taxon>Pseudomonadota</taxon>
        <taxon>Gammaproteobacteria</taxon>
        <taxon>Enterobacterales</taxon>
        <taxon>Enterobacteriaceae</taxon>
        <taxon>Candidatus Aschnera</taxon>
    </lineage>
</organism>
<evidence type="ECO:0000313" key="7">
    <source>
        <dbReference type="EMBL" id="BET44876.1"/>
    </source>
</evidence>
<comment type="pathway">
    <text evidence="1">Amino-acid biosynthesis; L-methionine biosynthesis via salvage pathway; S-methyl-5-thio-alpha-D-ribose 1-phosphate from S-methyl-5'-thioadenosine (hydrolase route): step 1/2.</text>
</comment>
<accession>A0AAT9G566</accession>
<protein>
    <recommendedName>
        <fullName evidence="2">adenosylhomocysteine nucleosidase</fullName>
        <ecNumber evidence="2">3.2.2.9</ecNumber>
    </recommendedName>
</protein>
<evidence type="ECO:0000259" key="6">
    <source>
        <dbReference type="Pfam" id="PF01048"/>
    </source>
</evidence>
<keyword evidence="4" id="KW-0378">Hydrolase</keyword>